<sequence>MLFLTWKVVDDVAASSTSITPAATDETPAALDANPLEGTLPDLKLVVAAAQPAVDSNGKLMVPGMSRKLTQVMGYVKILVDIGGSIADVHPYAKAVFTVLTAGQTILQDQLDRFAKVQQLWKIIAETLDFIDDAEPLTKVIKLEKHAQAIMLQLYDSIHFLKEYDKRGFFKNTVEGITGEADKKLDQLISSFSDLK</sequence>
<reference evidence="1" key="1">
    <citation type="submission" date="2021-02" db="EMBL/GenBank/DDBJ databases">
        <authorList>
            <person name="Nieuwenhuis M."/>
            <person name="Van De Peppel L.J.J."/>
        </authorList>
    </citation>
    <scope>NUCLEOTIDE SEQUENCE</scope>
    <source>
        <strain evidence="1">D49</strain>
    </source>
</reference>
<reference evidence="1" key="2">
    <citation type="submission" date="2021-10" db="EMBL/GenBank/DDBJ databases">
        <title>Phylogenomics reveals ancestral predisposition of the termite-cultivated fungus Termitomyces towards a domesticated lifestyle.</title>
        <authorList>
            <person name="Auxier B."/>
            <person name="Grum-Grzhimaylo A."/>
            <person name="Cardenas M.E."/>
            <person name="Lodge J.D."/>
            <person name="Laessoe T."/>
            <person name="Pedersen O."/>
            <person name="Smith M.E."/>
            <person name="Kuyper T.W."/>
            <person name="Franco-Molano E.A."/>
            <person name="Baroni T.J."/>
            <person name="Aanen D.K."/>
        </authorList>
    </citation>
    <scope>NUCLEOTIDE SEQUENCE</scope>
    <source>
        <strain evidence="1">D49</strain>
    </source>
</reference>
<accession>A0A9P7FPL9</accession>
<dbReference type="AlphaFoldDB" id="A0A9P7FPL9"/>
<dbReference type="EMBL" id="JABCKI010006840">
    <property type="protein sequence ID" value="KAG5633918.1"/>
    <property type="molecule type" value="Genomic_DNA"/>
</dbReference>
<name>A0A9P7FPL9_9AGAR</name>
<proteinExistence type="predicted"/>
<keyword evidence="2" id="KW-1185">Reference proteome</keyword>
<protein>
    <submittedName>
        <fullName evidence="1">Uncharacterized protein</fullName>
    </submittedName>
</protein>
<dbReference type="OrthoDB" id="5967843at2759"/>
<feature type="non-terminal residue" evidence="1">
    <location>
        <position position="196"/>
    </location>
</feature>
<evidence type="ECO:0000313" key="2">
    <source>
        <dbReference type="Proteomes" id="UP000717328"/>
    </source>
</evidence>
<organism evidence="1 2">
    <name type="scientific">Sphagnurus paluster</name>
    <dbReference type="NCBI Taxonomy" id="117069"/>
    <lineage>
        <taxon>Eukaryota</taxon>
        <taxon>Fungi</taxon>
        <taxon>Dikarya</taxon>
        <taxon>Basidiomycota</taxon>
        <taxon>Agaricomycotina</taxon>
        <taxon>Agaricomycetes</taxon>
        <taxon>Agaricomycetidae</taxon>
        <taxon>Agaricales</taxon>
        <taxon>Tricholomatineae</taxon>
        <taxon>Lyophyllaceae</taxon>
        <taxon>Sphagnurus</taxon>
    </lineage>
</organism>
<evidence type="ECO:0000313" key="1">
    <source>
        <dbReference type="EMBL" id="KAG5633918.1"/>
    </source>
</evidence>
<comment type="caution">
    <text evidence="1">The sequence shown here is derived from an EMBL/GenBank/DDBJ whole genome shotgun (WGS) entry which is preliminary data.</text>
</comment>
<gene>
    <name evidence="1" type="ORF">H0H81_004418</name>
</gene>
<dbReference type="Proteomes" id="UP000717328">
    <property type="component" value="Unassembled WGS sequence"/>
</dbReference>